<proteinExistence type="predicted"/>
<protein>
    <submittedName>
        <fullName evidence="2">Uncharacterized protein</fullName>
    </submittedName>
</protein>
<gene>
    <name evidence="2" type="ORF">EVAR_7996_1</name>
</gene>
<feature type="region of interest" description="Disordered" evidence="1">
    <location>
        <begin position="1"/>
        <end position="25"/>
    </location>
</feature>
<keyword evidence="3" id="KW-1185">Reference proteome</keyword>
<evidence type="ECO:0000256" key="1">
    <source>
        <dbReference type="SAM" id="MobiDB-lite"/>
    </source>
</evidence>
<dbReference type="Proteomes" id="UP000299102">
    <property type="component" value="Unassembled WGS sequence"/>
</dbReference>
<organism evidence="2 3">
    <name type="scientific">Eumeta variegata</name>
    <name type="common">Bagworm moth</name>
    <name type="synonym">Eumeta japonica</name>
    <dbReference type="NCBI Taxonomy" id="151549"/>
    <lineage>
        <taxon>Eukaryota</taxon>
        <taxon>Metazoa</taxon>
        <taxon>Ecdysozoa</taxon>
        <taxon>Arthropoda</taxon>
        <taxon>Hexapoda</taxon>
        <taxon>Insecta</taxon>
        <taxon>Pterygota</taxon>
        <taxon>Neoptera</taxon>
        <taxon>Endopterygota</taxon>
        <taxon>Lepidoptera</taxon>
        <taxon>Glossata</taxon>
        <taxon>Ditrysia</taxon>
        <taxon>Tineoidea</taxon>
        <taxon>Psychidae</taxon>
        <taxon>Oiketicinae</taxon>
        <taxon>Eumeta</taxon>
    </lineage>
</organism>
<accession>A0A4C1THU1</accession>
<comment type="caution">
    <text evidence="2">The sequence shown here is derived from an EMBL/GenBank/DDBJ whole genome shotgun (WGS) entry which is preliminary data.</text>
</comment>
<evidence type="ECO:0000313" key="3">
    <source>
        <dbReference type="Proteomes" id="UP000299102"/>
    </source>
</evidence>
<reference evidence="2 3" key="1">
    <citation type="journal article" date="2019" name="Commun. Biol.">
        <title>The bagworm genome reveals a unique fibroin gene that provides high tensile strength.</title>
        <authorList>
            <person name="Kono N."/>
            <person name="Nakamura H."/>
            <person name="Ohtoshi R."/>
            <person name="Tomita M."/>
            <person name="Numata K."/>
            <person name="Arakawa K."/>
        </authorList>
    </citation>
    <scope>NUCLEOTIDE SEQUENCE [LARGE SCALE GENOMIC DNA]</scope>
</reference>
<name>A0A4C1THU1_EUMVA</name>
<dbReference type="AlphaFoldDB" id="A0A4C1THU1"/>
<dbReference type="EMBL" id="BGZK01000059">
    <property type="protein sequence ID" value="GBP13766.1"/>
    <property type="molecule type" value="Genomic_DNA"/>
</dbReference>
<sequence>MEKDTNNTDGNTKRNTNALDKRANPRAPLVRHGWVVVVKAHFHPLLDKFPRSRLSRDNGASIRPLNPAPCFLLRPTRSCLWSERCSRDGHKVALLN</sequence>
<evidence type="ECO:0000313" key="2">
    <source>
        <dbReference type="EMBL" id="GBP13766.1"/>
    </source>
</evidence>
<feature type="compositionally biased region" description="Polar residues" evidence="1">
    <location>
        <begin position="7"/>
        <end position="18"/>
    </location>
</feature>